<dbReference type="EMBL" id="BLKM01002586">
    <property type="protein sequence ID" value="GFG40770.1"/>
    <property type="molecule type" value="Genomic_DNA"/>
</dbReference>
<accession>A0A6L2Q9V9</accession>
<name>A0A6L2Q9V9_COPFO</name>
<dbReference type="OrthoDB" id="6769926at2759"/>
<evidence type="ECO:0000256" key="1">
    <source>
        <dbReference type="SAM" id="MobiDB-lite"/>
    </source>
</evidence>
<dbReference type="Proteomes" id="UP000502823">
    <property type="component" value="Unassembled WGS sequence"/>
</dbReference>
<organism evidence="2 3">
    <name type="scientific">Coptotermes formosanus</name>
    <name type="common">Formosan subterranean termite</name>
    <dbReference type="NCBI Taxonomy" id="36987"/>
    <lineage>
        <taxon>Eukaryota</taxon>
        <taxon>Metazoa</taxon>
        <taxon>Ecdysozoa</taxon>
        <taxon>Arthropoda</taxon>
        <taxon>Hexapoda</taxon>
        <taxon>Insecta</taxon>
        <taxon>Pterygota</taxon>
        <taxon>Neoptera</taxon>
        <taxon>Polyneoptera</taxon>
        <taxon>Dictyoptera</taxon>
        <taxon>Blattodea</taxon>
        <taxon>Blattoidea</taxon>
        <taxon>Termitoidae</taxon>
        <taxon>Rhinotermitidae</taxon>
        <taxon>Coptotermes</taxon>
    </lineage>
</organism>
<feature type="region of interest" description="Disordered" evidence="1">
    <location>
        <begin position="102"/>
        <end position="121"/>
    </location>
</feature>
<dbReference type="AlphaFoldDB" id="A0A6L2Q9V9"/>
<gene>
    <name evidence="2" type="ORF">Cfor_06048</name>
</gene>
<protein>
    <submittedName>
        <fullName evidence="2">Uncharacterized protein</fullName>
    </submittedName>
</protein>
<keyword evidence="3" id="KW-1185">Reference proteome</keyword>
<comment type="caution">
    <text evidence="2">The sequence shown here is derived from an EMBL/GenBank/DDBJ whole genome shotgun (WGS) entry which is preliminary data.</text>
</comment>
<feature type="compositionally biased region" description="Polar residues" evidence="1">
    <location>
        <begin position="110"/>
        <end position="121"/>
    </location>
</feature>
<sequence>WPIGTSTHETASITPANTVFGRKIRLTCELLFGTPQDKEESTTDYAANQFQWLYDIHHFARQNLKMASDRMKAHYDQLANSAGFQEGERVWLYQPNRRRGKSIKLHTAGNAHTTSSPALTT</sequence>
<dbReference type="InParanoid" id="A0A6L2Q9V9"/>
<evidence type="ECO:0000313" key="2">
    <source>
        <dbReference type="EMBL" id="GFG40770.1"/>
    </source>
</evidence>
<feature type="non-terminal residue" evidence="2">
    <location>
        <position position="1"/>
    </location>
</feature>
<reference evidence="3" key="1">
    <citation type="submission" date="2020-01" db="EMBL/GenBank/DDBJ databases">
        <title>Draft genome sequence of the Termite Coptotermes fromosanus.</title>
        <authorList>
            <person name="Itakura S."/>
            <person name="Yosikawa Y."/>
            <person name="Umezawa K."/>
        </authorList>
    </citation>
    <scope>NUCLEOTIDE SEQUENCE [LARGE SCALE GENOMIC DNA]</scope>
</reference>
<proteinExistence type="predicted"/>
<evidence type="ECO:0000313" key="3">
    <source>
        <dbReference type="Proteomes" id="UP000502823"/>
    </source>
</evidence>